<protein>
    <submittedName>
        <fullName evidence="1">Predicted protein</fullName>
    </submittedName>
</protein>
<reference evidence="2" key="1">
    <citation type="submission" date="2008-07" db="EMBL/GenBank/DDBJ databases">
        <title>Annotation of Ajellomyces capsulatus strain H88.</title>
        <authorList>
            <person name="Champion M."/>
            <person name="Cuomo C."/>
            <person name="Ma L.-J."/>
            <person name="Henn M.R."/>
            <person name="Sil A."/>
            <person name="Goldman B."/>
            <person name="Young S.K."/>
            <person name="Kodira C.D."/>
            <person name="Zeng Q."/>
            <person name="Koehrsen M."/>
            <person name="Alvarado L."/>
            <person name="Berlin A."/>
            <person name="Borenstein D."/>
            <person name="Chen Z."/>
            <person name="Engels R."/>
            <person name="Freedman E."/>
            <person name="Gellesch M."/>
            <person name="Goldberg J."/>
            <person name="Griggs A."/>
            <person name="Gujja S."/>
            <person name="Heiman D."/>
            <person name="Hepburn T."/>
            <person name="Howarth C."/>
            <person name="Jen D."/>
            <person name="Larson L."/>
            <person name="Lewis B."/>
            <person name="Mehta T."/>
            <person name="Park D."/>
            <person name="Pearson M."/>
            <person name="Roberts A."/>
            <person name="Saif S."/>
            <person name="Shea T."/>
            <person name="Shenoy N."/>
            <person name="Sisk P."/>
            <person name="Stolte C."/>
            <person name="Sykes S."/>
            <person name="Walk T."/>
            <person name="White J."/>
            <person name="Yandava C."/>
            <person name="Klein B."/>
            <person name="McEwen J.G."/>
            <person name="Puccia R."/>
            <person name="Goldman G.H."/>
            <person name="Felipe M.S."/>
            <person name="Nino-Vega G."/>
            <person name="San-Blas G."/>
            <person name="Taylor J."/>
            <person name="Mendoza L."/>
            <person name="Galagan J."/>
            <person name="Nusbaum C."/>
            <person name="Birren B."/>
        </authorList>
    </citation>
    <scope>NUCLEOTIDE SEQUENCE [LARGE SCALE GENOMIC DNA]</scope>
    <source>
        <strain evidence="2">H88</strain>
    </source>
</reference>
<dbReference type="AlphaFoldDB" id="F0UVA6"/>
<organism evidence="2">
    <name type="scientific">Ajellomyces capsulatus (strain H88)</name>
    <name type="common">Darling's disease fungus</name>
    <name type="synonym">Histoplasma capsulatum</name>
    <dbReference type="NCBI Taxonomy" id="544711"/>
    <lineage>
        <taxon>Eukaryota</taxon>
        <taxon>Fungi</taxon>
        <taxon>Dikarya</taxon>
        <taxon>Ascomycota</taxon>
        <taxon>Pezizomycotina</taxon>
        <taxon>Eurotiomycetes</taxon>
        <taxon>Eurotiomycetidae</taxon>
        <taxon>Onygenales</taxon>
        <taxon>Ajellomycetaceae</taxon>
        <taxon>Histoplasma</taxon>
    </lineage>
</organism>
<name>F0UVA6_AJEC8</name>
<sequence length="145" mass="16735">MLETATYEMLAARHDWLVRVEASSLALRHFDLVLSPTVNRQSRRWALQVRDSGTPVLLRHVAYDDPMLPELLPTQINSGLLFRLNHAVRNVADEENSLAGRMAIGIVDEAEQCYRPQFDLLFVVKACHPQMQSRYSQFRRDGTWK</sequence>
<dbReference type="HOGENOM" id="CLU_1786340_0_0_1"/>
<accession>F0UVA6</accession>
<dbReference type="OrthoDB" id="10488041at2759"/>
<gene>
    <name evidence="1" type="ORF">HCEG_09048</name>
</gene>
<dbReference type="Proteomes" id="UP000008142">
    <property type="component" value="Unassembled WGS sequence"/>
</dbReference>
<evidence type="ECO:0000313" key="1">
    <source>
        <dbReference type="EMBL" id="EGC49833.1"/>
    </source>
</evidence>
<proteinExistence type="predicted"/>
<evidence type="ECO:0000313" key="2">
    <source>
        <dbReference type="Proteomes" id="UP000008142"/>
    </source>
</evidence>
<dbReference type="EMBL" id="DS990644">
    <property type="protein sequence ID" value="EGC49833.1"/>
    <property type="molecule type" value="Genomic_DNA"/>
</dbReference>